<name>B7BC33_9BACT</name>
<accession>B7BC33</accession>
<evidence type="ECO:0000313" key="1">
    <source>
        <dbReference type="EMBL" id="EEC96035.1"/>
    </source>
</evidence>
<comment type="caution">
    <text evidence="1">The sequence shown here is derived from an EMBL/GenBank/DDBJ whole genome shotgun (WGS) entry which is preliminary data.</text>
</comment>
<organism evidence="1 2">
    <name type="scientific">Parabacteroides johnsonii DSM 18315</name>
    <dbReference type="NCBI Taxonomy" id="537006"/>
    <lineage>
        <taxon>Bacteria</taxon>
        <taxon>Pseudomonadati</taxon>
        <taxon>Bacteroidota</taxon>
        <taxon>Bacteroidia</taxon>
        <taxon>Bacteroidales</taxon>
        <taxon>Tannerellaceae</taxon>
        <taxon>Parabacteroides</taxon>
    </lineage>
</organism>
<dbReference type="EMBL" id="ABYH01000282">
    <property type="protein sequence ID" value="EEC96035.1"/>
    <property type="molecule type" value="Genomic_DNA"/>
</dbReference>
<reference evidence="1 2" key="2">
    <citation type="submission" date="2008-10" db="EMBL/GenBank/DDBJ databases">
        <authorList>
            <person name="Fulton L."/>
            <person name="Clifton S."/>
            <person name="Fulton B."/>
            <person name="Xu J."/>
            <person name="Minx P."/>
            <person name="Pepin K.H."/>
            <person name="Johnson M."/>
            <person name="Bhonagiri V."/>
            <person name="Nash W.E."/>
            <person name="Mardis E.R."/>
            <person name="Wilson R.K."/>
        </authorList>
    </citation>
    <scope>NUCLEOTIDE SEQUENCE [LARGE SCALE GENOMIC DNA]</scope>
    <source>
        <strain evidence="1 2">DSM 18315</strain>
    </source>
</reference>
<dbReference type="HOGENOM" id="CLU_3219676_0_0_10"/>
<evidence type="ECO:0000313" key="2">
    <source>
        <dbReference type="Proteomes" id="UP000005510"/>
    </source>
</evidence>
<dbReference type="AlphaFoldDB" id="B7BC33"/>
<reference evidence="1 2" key="1">
    <citation type="submission" date="2008-10" db="EMBL/GenBank/DDBJ databases">
        <title>Draft genome sequence of Parabacteroides johnsonii (DSM 18315).</title>
        <authorList>
            <person name="Sudarsanam P."/>
            <person name="Ley R."/>
            <person name="Guruge J."/>
            <person name="Turnbaugh P.J."/>
            <person name="Mahowald M."/>
            <person name="Liep D."/>
            <person name="Gordon J."/>
        </authorList>
    </citation>
    <scope>NUCLEOTIDE SEQUENCE [LARGE SCALE GENOMIC DNA]</scope>
    <source>
        <strain evidence="1 2">DSM 18315</strain>
    </source>
</reference>
<proteinExistence type="predicted"/>
<protein>
    <submittedName>
        <fullName evidence="1">Uncharacterized protein</fullName>
    </submittedName>
</protein>
<gene>
    <name evidence="1" type="ORF">PRABACTJOHN_02599</name>
</gene>
<sequence>MTGTETLAYFFFYSHSYLLYFSSRHTNSFLGRKPLFHAHENLVS</sequence>
<dbReference type="Proteomes" id="UP000005510">
    <property type="component" value="Unassembled WGS sequence"/>
</dbReference>